<comment type="caution">
    <text evidence="7">The sequence shown here is derived from an EMBL/GenBank/DDBJ whole genome shotgun (WGS) entry which is preliminary data.</text>
</comment>
<dbReference type="Gene3D" id="1.20.120.530">
    <property type="entry name" value="GntR ligand-binding domain-like"/>
    <property type="match status" value="1"/>
</dbReference>
<dbReference type="InterPro" id="IPR000524">
    <property type="entry name" value="Tscrpt_reg_HTH_GntR"/>
</dbReference>
<evidence type="ECO:0000256" key="3">
    <source>
        <dbReference type="ARBA" id="ARBA00023163"/>
    </source>
</evidence>
<dbReference type="Gene3D" id="1.10.10.10">
    <property type="entry name" value="Winged helix-like DNA-binding domain superfamily/Winged helix DNA-binding domain"/>
    <property type="match status" value="1"/>
</dbReference>
<dbReference type="EMBL" id="JAAGRN010000005">
    <property type="protein sequence ID" value="NDY83439.1"/>
    <property type="molecule type" value="Genomic_DNA"/>
</dbReference>
<dbReference type="PANTHER" id="PTHR43537:SF5">
    <property type="entry name" value="UXU OPERON TRANSCRIPTIONAL REGULATOR"/>
    <property type="match status" value="1"/>
</dbReference>
<dbReference type="InterPro" id="IPR036388">
    <property type="entry name" value="WH-like_DNA-bd_sf"/>
</dbReference>
<proteinExistence type="predicted"/>
<reference evidence="7" key="1">
    <citation type="submission" date="2020-02" db="EMBL/GenBank/DDBJ databases">
        <authorList>
            <person name="Chen W.-M."/>
        </authorList>
    </citation>
    <scope>NUCLEOTIDE SEQUENCE</scope>
    <source>
        <strain evidence="7">NBD-18</strain>
    </source>
</reference>
<dbReference type="SMART" id="SM00345">
    <property type="entry name" value="HTH_GNTR"/>
    <property type="match status" value="1"/>
</dbReference>
<keyword evidence="4" id="KW-0175">Coiled coil</keyword>
<dbReference type="PANTHER" id="PTHR43537">
    <property type="entry name" value="TRANSCRIPTIONAL REGULATOR, GNTR FAMILY"/>
    <property type="match status" value="1"/>
</dbReference>
<evidence type="ECO:0000256" key="4">
    <source>
        <dbReference type="SAM" id="Coils"/>
    </source>
</evidence>
<protein>
    <submittedName>
        <fullName evidence="7">FadR family transcriptional regulator</fullName>
    </submittedName>
</protein>
<dbReference type="InterPro" id="IPR011711">
    <property type="entry name" value="GntR_C"/>
</dbReference>
<dbReference type="InterPro" id="IPR036390">
    <property type="entry name" value="WH_DNA-bd_sf"/>
</dbReference>
<dbReference type="SUPFAM" id="SSF48008">
    <property type="entry name" value="GntR ligand-binding domain-like"/>
    <property type="match status" value="1"/>
</dbReference>
<dbReference type="Pfam" id="PF07729">
    <property type="entry name" value="FCD"/>
    <property type="match status" value="1"/>
</dbReference>
<dbReference type="InterPro" id="IPR008920">
    <property type="entry name" value="TF_FadR/GntR_C"/>
</dbReference>
<dbReference type="PRINTS" id="PR00035">
    <property type="entry name" value="HTHGNTR"/>
</dbReference>
<feature type="coiled-coil region" evidence="4">
    <location>
        <begin position="150"/>
        <end position="177"/>
    </location>
</feature>
<dbReference type="SMART" id="SM00895">
    <property type="entry name" value="FCD"/>
    <property type="match status" value="1"/>
</dbReference>
<feature type="compositionally biased region" description="Polar residues" evidence="5">
    <location>
        <begin position="21"/>
        <end position="32"/>
    </location>
</feature>
<keyword evidence="2" id="KW-0238">DNA-binding</keyword>
<gene>
    <name evidence="7" type="ORF">G3I67_09370</name>
</gene>
<evidence type="ECO:0000259" key="6">
    <source>
        <dbReference type="PROSITE" id="PS50949"/>
    </source>
</evidence>
<evidence type="ECO:0000256" key="5">
    <source>
        <dbReference type="SAM" id="MobiDB-lite"/>
    </source>
</evidence>
<evidence type="ECO:0000256" key="2">
    <source>
        <dbReference type="ARBA" id="ARBA00023125"/>
    </source>
</evidence>
<dbReference type="CDD" id="cd07377">
    <property type="entry name" value="WHTH_GntR"/>
    <property type="match status" value="1"/>
</dbReference>
<dbReference type="Pfam" id="PF00392">
    <property type="entry name" value="GntR"/>
    <property type="match status" value="1"/>
</dbReference>
<organism evidence="7">
    <name type="scientific">Sheuella amnicola</name>
    <dbReference type="NCBI Taxonomy" id="2707330"/>
    <lineage>
        <taxon>Bacteria</taxon>
        <taxon>Pseudomonadati</taxon>
        <taxon>Pseudomonadota</taxon>
        <taxon>Betaproteobacteria</taxon>
        <taxon>Burkholderiales</taxon>
        <taxon>Alcaligenaceae</taxon>
        <taxon>Sheuella</taxon>
    </lineage>
</organism>
<dbReference type="AlphaFoldDB" id="A0A6B2R261"/>
<feature type="domain" description="HTH gntR-type" evidence="6">
    <location>
        <begin position="43"/>
        <end position="111"/>
    </location>
</feature>
<feature type="region of interest" description="Disordered" evidence="5">
    <location>
        <begin position="1"/>
        <end position="43"/>
    </location>
</feature>
<accession>A0A6B2R261</accession>
<keyword evidence="1" id="KW-0805">Transcription regulation</keyword>
<evidence type="ECO:0000313" key="7">
    <source>
        <dbReference type="EMBL" id="NDY83439.1"/>
    </source>
</evidence>
<dbReference type="GO" id="GO:0003700">
    <property type="term" value="F:DNA-binding transcription factor activity"/>
    <property type="evidence" value="ECO:0007669"/>
    <property type="project" value="InterPro"/>
</dbReference>
<evidence type="ECO:0000256" key="1">
    <source>
        <dbReference type="ARBA" id="ARBA00023015"/>
    </source>
</evidence>
<dbReference type="SUPFAM" id="SSF46785">
    <property type="entry name" value="Winged helix' DNA-binding domain"/>
    <property type="match status" value="1"/>
</dbReference>
<keyword evidence="3" id="KW-0804">Transcription</keyword>
<name>A0A6B2R261_9BURK</name>
<dbReference type="PROSITE" id="PS50949">
    <property type="entry name" value="HTH_GNTR"/>
    <property type="match status" value="1"/>
</dbReference>
<sequence length="269" mass="29782">MTSTVYTARRQPLASRGAASGRTSLSLNSTKPKTAFDSLGRPENLPDEIAQQLRARILNESLAPGQRLPTEQELGAQFGVSRNVVREAIARLKLTGLVETRHGVGTFVCSDIAMRPFEVSHDDLLDLAQLIHVHQLRVEIESGAAGLAATHRTKAQLENLQMALKRVDQNSKDWEVAAHSGVDFHLAVAHAANNPYFVRIMGHLSHVIHNAVRTFRFRITGTERVEELGDEHLLIVDAIARQDSLAARNAMRTHLENAMARYRKLLGDL</sequence>
<dbReference type="GO" id="GO:0003677">
    <property type="term" value="F:DNA binding"/>
    <property type="evidence" value="ECO:0007669"/>
    <property type="project" value="UniProtKB-KW"/>
</dbReference>